<dbReference type="PANTHER" id="PTHR21301">
    <property type="entry name" value="REVERSE TRANSCRIPTASE"/>
    <property type="match status" value="1"/>
</dbReference>
<proteinExistence type="predicted"/>
<protein>
    <submittedName>
        <fullName evidence="2">Uncharacterized protein LOC106814902</fullName>
    </submittedName>
</protein>
<name>A0ABM1ERE4_PRICU</name>
<dbReference type="RefSeq" id="XP_014674765.1">
    <property type="nucleotide sequence ID" value="XM_014819279.1"/>
</dbReference>
<dbReference type="CDD" id="cd00304">
    <property type="entry name" value="RT_like"/>
    <property type="match status" value="1"/>
</dbReference>
<reference evidence="2" key="1">
    <citation type="submission" date="2025-08" db="UniProtKB">
        <authorList>
            <consortium name="RefSeq"/>
        </authorList>
    </citation>
    <scope>IDENTIFICATION</scope>
</reference>
<organism evidence="1 2">
    <name type="scientific">Priapulus caudatus</name>
    <name type="common">Priapulid worm</name>
    <dbReference type="NCBI Taxonomy" id="37621"/>
    <lineage>
        <taxon>Eukaryota</taxon>
        <taxon>Metazoa</taxon>
        <taxon>Ecdysozoa</taxon>
        <taxon>Scalidophora</taxon>
        <taxon>Priapulida</taxon>
        <taxon>Priapulimorpha</taxon>
        <taxon>Priapulimorphida</taxon>
        <taxon>Priapulidae</taxon>
        <taxon>Priapulus</taxon>
    </lineage>
</organism>
<gene>
    <name evidence="2" type="primary">LOC106814902</name>
</gene>
<sequence length="176" mass="20127">MAALEFANTPISKALEVIRKKIEDDTTLKKRTLLTVDDIMELLEFVLTTTYFMFGGQLYQQKFGTAMGSPISPIVANLYMEDLEQTAINTASEHIKPRFWKRYVDDMLAEVTKGSTRILNNHLNSIDTSGNIQFTSEEMENNSIPFLDTKIVSREDGTIKTVVYKKKTHTNQYLNF</sequence>
<dbReference type="Proteomes" id="UP000695022">
    <property type="component" value="Unplaced"/>
</dbReference>
<evidence type="ECO:0000313" key="2">
    <source>
        <dbReference type="RefSeq" id="XP_014674765.1"/>
    </source>
</evidence>
<evidence type="ECO:0000313" key="1">
    <source>
        <dbReference type="Proteomes" id="UP000695022"/>
    </source>
</evidence>
<accession>A0ABM1ERE4</accession>
<dbReference type="PANTHER" id="PTHR21301:SF11">
    <property type="entry name" value="GIY-YIG DOMAIN-CONTAINING PROTEIN"/>
    <property type="match status" value="1"/>
</dbReference>
<dbReference type="InterPro" id="IPR043502">
    <property type="entry name" value="DNA/RNA_pol_sf"/>
</dbReference>
<keyword evidence="1" id="KW-1185">Reference proteome</keyword>
<dbReference type="SUPFAM" id="SSF56672">
    <property type="entry name" value="DNA/RNA polymerases"/>
    <property type="match status" value="1"/>
</dbReference>
<dbReference type="GeneID" id="106814902"/>